<feature type="region of interest" description="Disordered" evidence="2">
    <location>
        <begin position="157"/>
        <end position="183"/>
    </location>
</feature>
<dbReference type="PANTHER" id="PTHR30344:SF1">
    <property type="entry name" value="6-PHOSPHOGLUCONOLACTONASE"/>
    <property type="match status" value="1"/>
</dbReference>
<dbReference type="Pfam" id="PF10282">
    <property type="entry name" value="Lactonase"/>
    <property type="match status" value="1"/>
</dbReference>
<dbReference type="SUPFAM" id="SSF51004">
    <property type="entry name" value="C-terminal (heme d1) domain of cytochrome cd1-nitrite reductase"/>
    <property type="match status" value="1"/>
</dbReference>
<feature type="region of interest" description="Disordered" evidence="2">
    <location>
        <begin position="1"/>
        <end position="25"/>
    </location>
</feature>
<evidence type="ECO:0000313" key="3">
    <source>
        <dbReference type="EMBL" id="NEA23324.1"/>
    </source>
</evidence>
<dbReference type="Gene3D" id="2.130.10.10">
    <property type="entry name" value="YVTN repeat-like/Quinoprotein amine dehydrogenase"/>
    <property type="match status" value="1"/>
</dbReference>
<dbReference type="InterPro" id="IPR019405">
    <property type="entry name" value="Lactonase_7-beta_prop"/>
</dbReference>
<dbReference type="GO" id="GO:0005829">
    <property type="term" value="C:cytosol"/>
    <property type="evidence" value="ECO:0007669"/>
    <property type="project" value="TreeGrafter"/>
</dbReference>
<proteinExistence type="inferred from homology"/>
<accession>A0A6L9QGT4</accession>
<feature type="compositionally biased region" description="Low complexity" evidence="2">
    <location>
        <begin position="7"/>
        <end position="16"/>
    </location>
</feature>
<dbReference type="Proteomes" id="UP000475532">
    <property type="component" value="Unassembled WGS sequence"/>
</dbReference>
<comment type="similarity">
    <text evidence="1">Belongs to the cycloisomerase 2 family.</text>
</comment>
<dbReference type="InterPro" id="IPR015943">
    <property type="entry name" value="WD40/YVTN_repeat-like_dom_sf"/>
</dbReference>
<organism evidence="3 4">
    <name type="scientific">Actinomadura bangladeshensis</name>
    <dbReference type="NCBI Taxonomy" id="453573"/>
    <lineage>
        <taxon>Bacteria</taxon>
        <taxon>Bacillati</taxon>
        <taxon>Actinomycetota</taxon>
        <taxon>Actinomycetes</taxon>
        <taxon>Streptosporangiales</taxon>
        <taxon>Thermomonosporaceae</taxon>
        <taxon>Actinomadura</taxon>
    </lineage>
</organism>
<name>A0A6L9QGT4_9ACTN</name>
<sequence>MHGNPRGAGARLALGRRGADGSRSGWDRVSERAFWVGTYTGGAGDGAGIYRMTRRAGGGLEALELAAEAVNPSYVAVHPGKDVLYAVREEDEGGVAAYRVTGAGLREIGRRGAGALPCHLSVAPDGAHLVVADYGSGTVRAYPLDGDGGFAGDAGVAEGHGGGPRTDRQEGPHAHMTAHAPDGTVLTTDLGADLVRSFRIEDGALRPAGETRLPAGYGPRHLVVHPGGYVHVLTELAAAVLVLRPIDGYAALEVVAESPATAGPAGDPAQGAAIKLGDGGRFVYTSMRGTDAVTAHRVRDGGAALEPVADVPSGGHWPRDLHVDGEWMHVANERSGTITTFRIGGNGVPEPAGAALSVPSPVCVVPA</sequence>
<protein>
    <submittedName>
        <fullName evidence="3">Lactonase family protein</fullName>
    </submittedName>
</protein>
<dbReference type="GO" id="GO:0017057">
    <property type="term" value="F:6-phosphogluconolactonase activity"/>
    <property type="evidence" value="ECO:0007669"/>
    <property type="project" value="TreeGrafter"/>
</dbReference>
<evidence type="ECO:0000313" key="4">
    <source>
        <dbReference type="Proteomes" id="UP000475532"/>
    </source>
</evidence>
<comment type="caution">
    <text evidence="3">The sequence shown here is derived from an EMBL/GenBank/DDBJ whole genome shotgun (WGS) entry which is preliminary data.</text>
</comment>
<dbReference type="EMBL" id="JAAGLI010000312">
    <property type="protein sequence ID" value="NEA23324.1"/>
    <property type="molecule type" value="Genomic_DNA"/>
</dbReference>
<dbReference type="InterPro" id="IPR050282">
    <property type="entry name" value="Cycloisomerase_2"/>
</dbReference>
<dbReference type="AlphaFoldDB" id="A0A6L9QGT4"/>
<dbReference type="PANTHER" id="PTHR30344">
    <property type="entry name" value="6-PHOSPHOGLUCONOLACTONASE-RELATED"/>
    <property type="match status" value="1"/>
</dbReference>
<evidence type="ECO:0000256" key="2">
    <source>
        <dbReference type="SAM" id="MobiDB-lite"/>
    </source>
</evidence>
<gene>
    <name evidence="3" type="ORF">G3I70_12580</name>
</gene>
<evidence type="ECO:0000256" key="1">
    <source>
        <dbReference type="ARBA" id="ARBA00005564"/>
    </source>
</evidence>
<dbReference type="InterPro" id="IPR011048">
    <property type="entry name" value="Haem_d1_sf"/>
</dbReference>
<reference evidence="3 4" key="1">
    <citation type="submission" date="2020-01" db="EMBL/GenBank/DDBJ databases">
        <title>Insect and environment-associated Actinomycetes.</title>
        <authorList>
            <person name="Currrie C."/>
            <person name="Chevrette M."/>
            <person name="Carlson C."/>
            <person name="Stubbendieck R."/>
            <person name="Wendt-Pienkowski E."/>
        </authorList>
    </citation>
    <scope>NUCLEOTIDE SEQUENCE [LARGE SCALE GENOMIC DNA]</scope>
    <source>
        <strain evidence="3 4">SID10258</strain>
    </source>
</reference>